<keyword evidence="3" id="KW-1185">Reference proteome</keyword>
<name>A0A067T9I4_GALM3</name>
<dbReference type="AlphaFoldDB" id="A0A067T9I4"/>
<organism evidence="2 3">
    <name type="scientific">Galerina marginata (strain CBS 339.88)</name>
    <dbReference type="NCBI Taxonomy" id="685588"/>
    <lineage>
        <taxon>Eukaryota</taxon>
        <taxon>Fungi</taxon>
        <taxon>Dikarya</taxon>
        <taxon>Basidiomycota</taxon>
        <taxon>Agaricomycotina</taxon>
        <taxon>Agaricomycetes</taxon>
        <taxon>Agaricomycetidae</taxon>
        <taxon>Agaricales</taxon>
        <taxon>Agaricineae</taxon>
        <taxon>Strophariaceae</taxon>
        <taxon>Galerina</taxon>
    </lineage>
</organism>
<sequence length="483" mass="54262">MTRSPSFVGLGLDILINVITFLRAPDIICLRLTCKTLRASTEHRIVWLNALEQMMEEHHIPKATFPTDSMDRQGLEHIALSPAQFSSIIEKSSDSELHPRSIRTLPDHISKQELSKHGIVSVGGYRDMLLAPGGRFLVTSRIAPDYKTLVQLWDLGVCGYGNQEKNLVQSLLEETFLRLHSLSPIPDGTGFYLLSQKQSVPIAILVHKILAFGAFPSITGVNKRSIPSDIISYSISATRLTCVCGPSTVMVWDFEAQLSTSWDSHVEQDEDFPLSVHLYADIVLLYCSGSLMLWKIPDLRPDIQEASLQHRRLATFTAFFEDGEGTHSEDNTYLLIQSPWNCGRPGSEFLGIVNSPDFGLFRIQHLLPVQDDNIPTILHSRMAICRDFTIAGRTILTLPRLQICNHRLMVSALDGDNERMYIQMLPVLVDGSQIEPTPMKELVFRCRDMTPDSPQLCTATGRLCIMVGEDIEILDYLQSPQRF</sequence>
<evidence type="ECO:0000259" key="1">
    <source>
        <dbReference type="Pfam" id="PF00646"/>
    </source>
</evidence>
<dbReference type="SUPFAM" id="SSF81383">
    <property type="entry name" value="F-box domain"/>
    <property type="match status" value="1"/>
</dbReference>
<feature type="domain" description="F-box" evidence="1">
    <location>
        <begin position="10"/>
        <end position="47"/>
    </location>
</feature>
<dbReference type="HOGENOM" id="CLU_033171_0_0_1"/>
<protein>
    <recommendedName>
        <fullName evidence="1">F-box domain-containing protein</fullName>
    </recommendedName>
</protein>
<evidence type="ECO:0000313" key="3">
    <source>
        <dbReference type="Proteomes" id="UP000027222"/>
    </source>
</evidence>
<proteinExistence type="predicted"/>
<gene>
    <name evidence="2" type="ORF">GALMADRAFT_136452</name>
</gene>
<dbReference type="Proteomes" id="UP000027222">
    <property type="component" value="Unassembled WGS sequence"/>
</dbReference>
<dbReference type="EMBL" id="KL142372">
    <property type="protein sequence ID" value="KDR79865.1"/>
    <property type="molecule type" value="Genomic_DNA"/>
</dbReference>
<evidence type="ECO:0000313" key="2">
    <source>
        <dbReference type="EMBL" id="KDR79865.1"/>
    </source>
</evidence>
<dbReference type="Pfam" id="PF00646">
    <property type="entry name" value="F-box"/>
    <property type="match status" value="1"/>
</dbReference>
<dbReference type="InterPro" id="IPR001810">
    <property type="entry name" value="F-box_dom"/>
</dbReference>
<dbReference type="OrthoDB" id="3145038at2759"/>
<reference evidence="3" key="1">
    <citation type="journal article" date="2014" name="Proc. Natl. Acad. Sci. U.S.A.">
        <title>Extensive sampling of basidiomycete genomes demonstrates inadequacy of the white-rot/brown-rot paradigm for wood decay fungi.</title>
        <authorList>
            <person name="Riley R."/>
            <person name="Salamov A.A."/>
            <person name="Brown D.W."/>
            <person name="Nagy L.G."/>
            <person name="Floudas D."/>
            <person name="Held B.W."/>
            <person name="Levasseur A."/>
            <person name="Lombard V."/>
            <person name="Morin E."/>
            <person name="Otillar R."/>
            <person name="Lindquist E.A."/>
            <person name="Sun H."/>
            <person name="LaButti K.M."/>
            <person name="Schmutz J."/>
            <person name="Jabbour D."/>
            <person name="Luo H."/>
            <person name="Baker S.E."/>
            <person name="Pisabarro A.G."/>
            <person name="Walton J.D."/>
            <person name="Blanchette R.A."/>
            <person name="Henrissat B."/>
            <person name="Martin F."/>
            <person name="Cullen D."/>
            <person name="Hibbett D.S."/>
            <person name="Grigoriev I.V."/>
        </authorList>
    </citation>
    <scope>NUCLEOTIDE SEQUENCE [LARGE SCALE GENOMIC DNA]</scope>
    <source>
        <strain evidence="3">CBS 339.88</strain>
    </source>
</reference>
<accession>A0A067T9I4</accession>
<dbReference type="InterPro" id="IPR036047">
    <property type="entry name" value="F-box-like_dom_sf"/>
</dbReference>